<keyword evidence="2" id="KW-0238">DNA-binding</keyword>
<dbReference type="PROSITE" id="PS01124">
    <property type="entry name" value="HTH_ARAC_FAMILY_2"/>
    <property type="match status" value="1"/>
</dbReference>
<dbReference type="Pfam" id="PF12833">
    <property type="entry name" value="HTH_18"/>
    <property type="match status" value="1"/>
</dbReference>
<evidence type="ECO:0000256" key="2">
    <source>
        <dbReference type="ARBA" id="ARBA00023125"/>
    </source>
</evidence>
<protein>
    <submittedName>
        <fullName evidence="5">AraC family transcriptional regulator</fullName>
    </submittedName>
</protein>
<dbReference type="SUPFAM" id="SSF46689">
    <property type="entry name" value="Homeodomain-like"/>
    <property type="match status" value="2"/>
</dbReference>
<feature type="domain" description="HTH araC/xylS-type" evidence="4">
    <location>
        <begin position="186"/>
        <end position="284"/>
    </location>
</feature>
<evidence type="ECO:0000256" key="1">
    <source>
        <dbReference type="ARBA" id="ARBA00023015"/>
    </source>
</evidence>
<proteinExistence type="predicted"/>
<dbReference type="Gene3D" id="1.10.10.60">
    <property type="entry name" value="Homeodomain-like"/>
    <property type="match status" value="2"/>
</dbReference>
<dbReference type="SMART" id="SM00342">
    <property type="entry name" value="HTH_ARAC"/>
    <property type="match status" value="1"/>
</dbReference>
<evidence type="ECO:0000313" key="6">
    <source>
        <dbReference type="Proteomes" id="UP000218418"/>
    </source>
</evidence>
<dbReference type="AlphaFoldDB" id="A0A1Z4M238"/>
<evidence type="ECO:0000256" key="3">
    <source>
        <dbReference type="ARBA" id="ARBA00023163"/>
    </source>
</evidence>
<evidence type="ECO:0000259" key="4">
    <source>
        <dbReference type="PROSITE" id="PS01124"/>
    </source>
</evidence>
<dbReference type="PROSITE" id="PS00041">
    <property type="entry name" value="HTH_ARAC_FAMILY_1"/>
    <property type="match status" value="1"/>
</dbReference>
<dbReference type="InterPro" id="IPR018062">
    <property type="entry name" value="HTH_AraC-typ_CS"/>
</dbReference>
<keyword evidence="1" id="KW-0805">Transcription regulation</keyword>
<keyword evidence="3" id="KW-0804">Transcription</keyword>
<evidence type="ECO:0000313" key="5">
    <source>
        <dbReference type="EMBL" id="BAY87564.1"/>
    </source>
</evidence>
<dbReference type="InterPro" id="IPR009057">
    <property type="entry name" value="Homeodomain-like_sf"/>
</dbReference>
<dbReference type="InterPro" id="IPR018060">
    <property type="entry name" value="HTH_AraC"/>
</dbReference>
<name>A0A1Z4M238_9CYAN</name>
<accession>A0A1Z4M238</accession>
<dbReference type="PANTHER" id="PTHR46796">
    <property type="entry name" value="HTH-TYPE TRANSCRIPTIONAL ACTIVATOR RHAS-RELATED"/>
    <property type="match status" value="1"/>
</dbReference>
<dbReference type="Proteomes" id="UP000218418">
    <property type="component" value="Chromosome"/>
</dbReference>
<gene>
    <name evidence="5" type="ORF">NIES267_70880</name>
</gene>
<dbReference type="PANTHER" id="PTHR46796:SF6">
    <property type="entry name" value="ARAC SUBFAMILY"/>
    <property type="match status" value="1"/>
</dbReference>
<keyword evidence="6" id="KW-1185">Reference proteome</keyword>
<sequence length="286" mass="33047">MTNLEKEANTLEPIRDRTLHLDGVKISNSYIPQRYFSEHSTSQIKIAVPIGNSSITVCYETAIGNRKTLSINEEHVSIIPPDLEREIFWEKESELLAIYLDRKIVIDAANEYHGSNLEIIENWTVEDALIRQLGLTLRSELQGGNYDKLYLESLINFLSVHLIKNYSTQQKPLKQLKSGLTKHKLKQIVDYINNNLHQDLSLKELARLVQISPYHFTRQFKQSTALPPHQYIIRTRIERAKQLLKQGNLTIAQVAYIVGFSHQSHLNRHFKRLVGVTPKVFVKQNN</sequence>
<dbReference type="GO" id="GO:0043565">
    <property type="term" value="F:sequence-specific DNA binding"/>
    <property type="evidence" value="ECO:0007669"/>
    <property type="project" value="InterPro"/>
</dbReference>
<dbReference type="InterPro" id="IPR050204">
    <property type="entry name" value="AraC_XylS_family_regulators"/>
</dbReference>
<dbReference type="GO" id="GO:0003700">
    <property type="term" value="F:DNA-binding transcription factor activity"/>
    <property type="evidence" value="ECO:0007669"/>
    <property type="project" value="InterPro"/>
</dbReference>
<reference evidence="5 6" key="1">
    <citation type="submission" date="2017-06" db="EMBL/GenBank/DDBJ databases">
        <title>Genome sequencing of cyanobaciteial culture collection at National Institute for Environmental Studies (NIES).</title>
        <authorList>
            <person name="Hirose Y."/>
            <person name="Shimura Y."/>
            <person name="Fujisawa T."/>
            <person name="Nakamura Y."/>
            <person name="Kawachi M."/>
        </authorList>
    </citation>
    <scope>NUCLEOTIDE SEQUENCE [LARGE SCALE GENOMIC DNA]</scope>
    <source>
        <strain evidence="5 6">NIES-267</strain>
    </source>
</reference>
<dbReference type="OrthoDB" id="9801721at2"/>
<dbReference type="EMBL" id="AP018227">
    <property type="protein sequence ID" value="BAY87564.1"/>
    <property type="molecule type" value="Genomic_DNA"/>
</dbReference>
<organism evidence="5 6">
    <name type="scientific">Calothrix parasitica NIES-267</name>
    <dbReference type="NCBI Taxonomy" id="1973488"/>
    <lineage>
        <taxon>Bacteria</taxon>
        <taxon>Bacillati</taxon>
        <taxon>Cyanobacteriota</taxon>
        <taxon>Cyanophyceae</taxon>
        <taxon>Nostocales</taxon>
        <taxon>Calotrichaceae</taxon>
        <taxon>Calothrix</taxon>
    </lineage>
</organism>